<dbReference type="InterPro" id="IPR022924">
    <property type="entry name" value="Cardiolipin_synthase"/>
</dbReference>
<sequence length="517" mass="59693">MRKIKKLLLSRIFIVSVLILIQSIWFITFMLNLTSESWWIQIVLQAMSFIALILVINRNDNPAYKLAWSITILIFPIFGGLLYAMLGGKKPARRMRTQIDASWKRFSKEIKQDEEILSTIEGLDKKVRGQVGYIVNYSGYPVYGNTNVKYYESGEENFPDMLEALRSAKKFIFVEYFIIGEGRMWNEILEILKEKAMSGVDVRLIYDDFGCLTLLPYKYGEELAKYNIKCVAFNPVKPIFSAVMNHRDHRKIMVIDGTIGFTGGINLADEYINEKDRFGYWKDTGVRLIGDAVCSLTTMFLTTWDAFYLSNDTLGNFTPELSLYQEILDKENKNDSLGFVQPYADSPLDEESVGENVYLNIINMAQDYVYICTPYLIIDNEMMTALCLASKRGVDIRIITPNIPDKKLVFAVTQSYYVQLVKAGIKVYQFEPGFLHAKSFVCDDEIATVGTINMDYRSLYLHFECGVYMYRNNTIYDIKEDFIKTMNQSIQMTEDKIKRKLPMRVVQSILRLLAPMM</sequence>
<keyword evidence="4" id="KW-0808">Transferase</keyword>
<evidence type="ECO:0000256" key="9">
    <source>
        <dbReference type="ARBA" id="ARBA00023136"/>
    </source>
</evidence>
<keyword evidence="3" id="KW-0444">Lipid biosynthesis</keyword>
<dbReference type="Pfam" id="PF13396">
    <property type="entry name" value="PLDc_N"/>
    <property type="match status" value="1"/>
</dbReference>
<protein>
    <recommendedName>
        <fullName evidence="12">Cardiolipin synthase</fullName>
        <ecNumber evidence="12">2.7.8.-</ecNumber>
    </recommendedName>
</protein>
<dbReference type="InterPro" id="IPR001736">
    <property type="entry name" value="PLipase_D/transphosphatidylase"/>
</dbReference>
<dbReference type="EMBL" id="DPVV01000268">
    <property type="protein sequence ID" value="HCL02389.1"/>
    <property type="molecule type" value="Genomic_DNA"/>
</dbReference>
<keyword evidence="2" id="KW-1003">Cell membrane</keyword>
<evidence type="ECO:0000256" key="11">
    <source>
        <dbReference type="ARBA" id="ARBA00023264"/>
    </source>
</evidence>
<dbReference type="InterPro" id="IPR025202">
    <property type="entry name" value="PLD-like_dom"/>
</dbReference>
<evidence type="ECO:0000256" key="13">
    <source>
        <dbReference type="SAM" id="Phobius"/>
    </source>
</evidence>
<keyword evidence="10" id="KW-0594">Phospholipid biosynthesis</keyword>
<feature type="transmembrane region" description="Helical" evidence="13">
    <location>
        <begin position="12"/>
        <end position="32"/>
    </location>
</feature>
<reference evidence="15 16" key="1">
    <citation type="journal article" date="2018" name="Nat. Biotechnol.">
        <title>A standardized bacterial taxonomy based on genome phylogeny substantially revises the tree of life.</title>
        <authorList>
            <person name="Parks D.H."/>
            <person name="Chuvochina M."/>
            <person name="Waite D.W."/>
            <person name="Rinke C."/>
            <person name="Skarshewski A."/>
            <person name="Chaumeil P.A."/>
            <person name="Hugenholtz P."/>
        </authorList>
    </citation>
    <scope>NUCLEOTIDE SEQUENCE [LARGE SCALE GENOMIC DNA]</scope>
    <source>
        <strain evidence="15">UBA11728</strain>
    </source>
</reference>
<keyword evidence="5 13" id="KW-0812">Transmembrane</keyword>
<dbReference type="AlphaFoldDB" id="A0A3D2X5H4"/>
<dbReference type="PANTHER" id="PTHR21248">
    <property type="entry name" value="CARDIOLIPIN SYNTHASE"/>
    <property type="match status" value="1"/>
</dbReference>
<feature type="domain" description="PLD phosphodiesterase" evidence="14">
    <location>
        <begin position="244"/>
        <end position="271"/>
    </location>
</feature>
<evidence type="ECO:0000256" key="2">
    <source>
        <dbReference type="ARBA" id="ARBA00022475"/>
    </source>
</evidence>
<dbReference type="InterPro" id="IPR027379">
    <property type="entry name" value="CLS_N"/>
</dbReference>
<evidence type="ECO:0000256" key="12">
    <source>
        <dbReference type="NCBIfam" id="TIGR04265"/>
    </source>
</evidence>
<dbReference type="SUPFAM" id="SSF56024">
    <property type="entry name" value="Phospholipase D/nuclease"/>
    <property type="match status" value="2"/>
</dbReference>
<evidence type="ECO:0000256" key="1">
    <source>
        <dbReference type="ARBA" id="ARBA00004651"/>
    </source>
</evidence>
<keyword evidence="9 13" id="KW-0472">Membrane</keyword>
<feature type="domain" description="PLD phosphodiesterase" evidence="14">
    <location>
        <begin position="431"/>
        <end position="458"/>
    </location>
</feature>
<dbReference type="Pfam" id="PF13091">
    <property type="entry name" value="PLDc_2"/>
    <property type="match status" value="2"/>
</dbReference>
<proteinExistence type="predicted"/>
<evidence type="ECO:0000256" key="10">
    <source>
        <dbReference type="ARBA" id="ARBA00023209"/>
    </source>
</evidence>
<keyword evidence="11" id="KW-1208">Phospholipid metabolism</keyword>
<dbReference type="PANTHER" id="PTHR21248:SF22">
    <property type="entry name" value="PHOSPHOLIPASE D"/>
    <property type="match status" value="1"/>
</dbReference>
<evidence type="ECO:0000256" key="7">
    <source>
        <dbReference type="ARBA" id="ARBA00022989"/>
    </source>
</evidence>
<evidence type="ECO:0000313" key="15">
    <source>
        <dbReference type="EMBL" id="HCL02389.1"/>
    </source>
</evidence>
<evidence type="ECO:0000256" key="4">
    <source>
        <dbReference type="ARBA" id="ARBA00022679"/>
    </source>
</evidence>
<keyword evidence="6" id="KW-0677">Repeat</keyword>
<feature type="transmembrane region" description="Helical" evidence="13">
    <location>
        <begin position="68"/>
        <end position="86"/>
    </location>
</feature>
<comment type="subcellular location">
    <subcellularLocation>
        <location evidence="1">Cell membrane</location>
        <topology evidence="1">Multi-pass membrane protein</topology>
    </subcellularLocation>
</comment>
<evidence type="ECO:0000256" key="6">
    <source>
        <dbReference type="ARBA" id="ARBA00022737"/>
    </source>
</evidence>
<comment type="caution">
    <text evidence="15">The sequence shown here is derived from an EMBL/GenBank/DDBJ whole genome shotgun (WGS) entry which is preliminary data.</text>
</comment>
<evidence type="ECO:0000313" key="16">
    <source>
        <dbReference type="Proteomes" id="UP000262969"/>
    </source>
</evidence>
<keyword evidence="8" id="KW-0443">Lipid metabolism</keyword>
<organism evidence="15 16">
    <name type="scientific">Lachnoclostridium phytofermentans</name>
    <dbReference type="NCBI Taxonomy" id="66219"/>
    <lineage>
        <taxon>Bacteria</taxon>
        <taxon>Bacillati</taxon>
        <taxon>Bacillota</taxon>
        <taxon>Clostridia</taxon>
        <taxon>Lachnospirales</taxon>
        <taxon>Lachnospiraceae</taxon>
    </lineage>
</organism>
<name>A0A3D2X5H4_9FIRM</name>
<evidence type="ECO:0000256" key="3">
    <source>
        <dbReference type="ARBA" id="ARBA00022516"/>
    </source>
</evidence>
<dbReference type="PROSITE" id="PS50035">
    <property type="entry name" value="PLD"/>
    <property type="match status" value="2"/>
</dbReference>
<evidence type="ECO:0000256" key="8">
    <source>
        <dbReference type="ARBA" id="ARBA00023098"/>
    </source>
</evidence>
<accession>A0A3D2X5H4</accession>
<gene>
    <name evidence="15" type="primary">cls</name>
    <name evidence="15" type="ORF">DHW61_08240</name>
</gene>
<dbReference type="NCBIfam" id="TIGR04265">
    <property type="entry name" value="bac_cardiolipin"/>
    <property type="match status" value="1"/>
</dbReference>
<dbReference type="CDD" id="cd09154">
    <property type="entry name" value="PLDc_SMU_988_like_1"/>
    <property type="match status" value="1"/>
</dbReference>
<keyword evidence="7 13" id="KW-1133">Transmembrane helix</keyword>
<dbReference type="SMART" id="SM00155">
    <property type="entry name" value="PLDc"/>
    <property type="match status" value="2"/>
</dbReference>
<dbReference type="GO" id="GO:0008808">
    <property type="term" value="F:cardiolipin synthase activity"/>
    <property type="evidence" value="ECO:0007669"/>
    <property type="project" value="UniProtKB-UniRule"/>
</dbReference>
<dbReference type="GO" id="GO:0032049">
    <property type="term" value="P:cardiolipin biosynthetic process"/>
    <property type="evidence" value="ECO:0007669"/>
    <property type="project" value="UniProtKB-UniRule"/>
</dbReference>
<dbReference type="EC" id="2.7.8.-" evidence="12"/>
<dbReference type="CDD" id="cd09160">
    <property type="entry name" value="PLDc_SMU_988_like_2"/>
    <property type="match status" value="1"/>
</dbReference>
<evidence type="ECO:0000256" key="5">
    <source>
        <dbReference type="ARBA" id="ARBA00022692"/>
    </source>
</evidence>
<dbReference type="Gene3D" id="3.30.870.10">
    <property type="entry name" value="Endonuclease Chain A"/>
    <property type="match status" value="2"/>
</dbReference>
<dbReference type="Proteomes" id="UP000262969">
    <property type="component" value="Unassembled WGS sequence"/>
</dbReference>
<dbReference type="GO" id="GO:0005886">
    <property type="term" value="C:plasma membrane"/>
    <property type="evidence" value="ECO:0007669"/>
    <property type="project" value="UniProtKB-SubCell"/>
</dbReference>
<feature type="transmembrane region" description="Helical" evidence="13">
    <location>
        <begin position="38"/>
        <end position="56"/>
    </location>
</feature>
<evidence type="ECO:0000259" key="14">
    <source>
        <dbReference type="PROSITE" id="PS50035"/>
    </source>
</evidence>